<reference evidence="2" key="1">
    <citation type="journal article" date="2023" name="Front. Plant Sci.">
        <title>Chromosomal-level genome assembly of Melastoma candidum provides insights into trichome evolution.</title>
        <authorList>
            <person name="Zhong Y."/>
            <person name="Wu W."/>
            <person name="Sun C."/>
            <person name="Zou P."/>
            <person name="Liu Y."/>
            <person name="Dai S."/>
            <person name="Zhou R."/>
        </authorList>
    </citation>
    <scope>NUCLEOTIDE SEQUENCE [LARGE SCALE GENOMIC DNA]</scope>
</reference>
<organism evidence="1 2">
    <name type="scientific">Melastoma candidum</name>
    <dbReference type="NCBI Taxonomy" id="119954"/>
    <lineage>
        <taxon>Eukaryota</taxon>
        <taxon>Viridiplantae</taxon>
        <taxon>Streptophyta</taxon>
        <taxon>Embryophyta</taxon>
        <taxon>Tracheophyta</taxon>
        <taxon>Spermatophyta</taxon>
        <taxon>Magnoliopsida</taxon>
        <taxon>eudicotyledons</taxon>
        <taxon>Gunneridae</taxon>
        <taxon>Pentapetalae</taxon>
        <taxon>rosids</taxon>
        <taxon>malvids</taxon>
        <taxon>Myrtales</taxon>
        <taxon>Melastomataceae</taxon>
        <taxon>Melastomatoideae</taxon>
        <taxon>Melastomateae</taxon>
        <taxon>Melastoma</taxon>
    </lineage>
</organism>
<evidence type="ECO:0000313" key="1">
    <source>
        <dbReference type="EMBL" id="KAI4368696.1"/>
    </source>
</evidence>
<proteinExistence type="predicted"/>
<gene>
    <name evidence="1" type="ORF">MLD38_017224</name>
</gene>
<protein>
    <submittedName>
        <fullName evidence="1">Uncharacterized protein</fullName>
    </submittedName>
</protein>
<comment type="caution">
    <text evidence="1">The sequence shown here is derived from an EMBL/GenBank/DDBJ whole genome shotgun (WGS) entry which is preliminary data.</text>
</comment>
<keyword evidence="2" id="KW-1185">Reference proteome</keyword>
<dbReference type="EMBL" id="CM042884">
    <property type="protein sequence ID" value="KAI4368696.1"/>
    <property type="molecule type" value="Genomic_DNA"/>
</dbReference>
<name>A0ACB9QRU2_9MYRT</name>
<accession>A0ACB9QRU2</accession>
<sequence>MVSLRNPPQRVPSLAGRTLKGTDLRRVRGMPSATHSSTIAANSSPRFKRVRIIVQVQGKMSLRARSLIVVTVVALTLANLELSSCLSLQGKVTCLDCEKGHHLSGIIILVKCGKVKKPSVGTTSRTGFFHMDLPQDRNVPHYPPTNCLAQVVGGLTQIYASEKNMVSKLVKAYPKRGQVYTTATPLTISTRHPDLGGTRLGSSKTIDLPLPPEWGLAPTSYYTYTPFIPIIGIP</sequence>
<dbReference type="Proteomes" id="UP001057402">
    <property type="component" value="Chromosome 5"/>
</dbReference>
<evidence type="ECO:0000313" key="2">
    <source>
        <dbReference type="Proteomes" id="UP001057402"/>
    </source>
</evidence>